<evidence type="ECO:0000259" key="1">
    <source>
        <dbReference type="Pfam" id="PF01471"/>
    </source>
</evidence>
<keyword evidence="3" id="KW-1185">Reference proteome</keyword>
<dbReference type="Proteomes" id="UP000683511">
    <property type="component" value="Chromosome"/>
</dbReference>
<dbReference type="Gene3D" id="1.10.101.10">
    <property type="entry name" value="PGBD-like superfamily/PGBD"/>
    <property type="match status" value="1"/>
</dbReference>
<dbReference type="KEGG" id="rsin:B6N60_01622"/>
<dbReference type="InterPro" id="IPR036365">
    <property type="entry name" value="PGBD-like_sf"/>
</dbReference>
<accession>A0A975Y489</accession>
<protein>
    <submittedName>
        <fullName evidence="2">Peptidoglycan-binding domain 1 protein</fullName>
    </submittedName>
</protein>
<organism evidence="2 3">
    <name type="scientific">Richelia sinica FACHB-800</name>
    <dbReference type="NCBI Taxonomy" id="1357546"/>
    <lineage>
        <taxon>Bacteria</taxon>
        <taxon>Bacillati</taxon>
        <taxon>Cyanobacteriota</taxon>
        <taxon>Cyanophyceae</taxon>
        <taxon>Nostocales</taxon>
        <taxon>Nostocaceae</taxon>
        <taxon>Richelia</taxon>
    </lineage>
</organism>
<dbReference type="SUPFAM" id="SSF47090">
    <property type="entry name" value="PGBD-like"/>
    <property type="match status" value="1"/>
</dbReference>
<sequence>MLGSIQPNLPHLPQQQPFQWEDGEQKLIKSQPNRLVIAAQITPPEFMSAEANYQSTKIALALRRDKIARTVKQKQLSQISLKAANAQDQPRTSKEDVKLLARYQKFNRQPMPILSFGSSGVAVRVLQKLLISNGYGIGVDGRFGPLTETAVRAFQNQRRLSVDGVVGQRTWLALTIRN</sequence>
<evidence type="ECO:0000313" key="3">
    <source>
        <dbReference type="Proteomes" id="UP000683511"/>
    </source>
</evidence>
<dbReference type="InterPro" id="IPR036366">
    <property type="entry name" value="PGBDSf"/>
</dbReference>
<name>A0A975Y489_9NOST</name>
<dbReference type="Pfam" id="PF01471">
    <property type="entry name" value="PG_binding_1"/>
    <property type="match status" value="1"/>
</dbReference>
<dbReference type="AlphaFoldDB" id="A0A975Y489"/>
<feature type="domain" description="Peptidoglycan binding-like" evidence="1">
    <location>
        <begin position="120"/>
        <end position="174"/>
    </location>
</feature>
<reference evidence="2" key="1">
    <citation type="submission" date="2017-04" db="EMBL/GenBank/DDBJ databases">
        <title>Genome deletions in a multicellular cyanobacterial endosymbiont for morphological adaptation in marine diatoms.</title>
        <authorList>
            <person name="Wang Y."/>
            <person name="Gao H."/>
            <person name="Li R."/>
            <person name="Xu X."/>
        </authorList>
    </citation>
    <scope>NUCLEOTIDE SEQUENCE</scope>
    <source>
        <strain evidence="2">FACHB 800</strain>
    </source>
</reference>
<gene>
    <name evidence="2" type="ORF">B6N60_01622</name>
</gene>
<dbReference type="InterPro" id="IPR002477">
    <property type="entry name" value="Peptidoglycan-bd-like"/>
</dbReference>
<evidence type="ECO:0000313" key="2">
    <source>
        <dbReference type="EMBL" id="QXE22935.1"/>
    </source>
</evidence>
<proteinExistence type="predicted"/>
<dbReference type="EMBL" id="CP021056">
    <property type="protein sequence ID" value="QXE22935.1"/>
    <property type="molecule type" value="Genomic_DNA"/>
</dbReference>